<dbReference type="PANTHER" id="PTHR34874:SF1">
    <property type="entry name" value="PROTEIN YCHN"/>
    <property type="match status" value="1"/>
</dbReference>
<sequence>YELAIRALKRGHEVAIFLYLDAVWSMSSNIFTGKDRNIGERFKELAAKGAQVRGCGLCAKYRGLKRDGVTENTRLAGTAVLGEMIATSDRFLNFGLQ</sequence>
<dbReference type="Gene3D" id="3.40.1260.10">
    <property type="entry name" value="DsrEFH-like"/>
    <property type="match status" value="1"/>
</dbReference>
<dbReference type="InterPro" id="IPR027396">
    <property type="entry name" value="DsrEFH-like"/>
</dbReference>
<comment type="caution">
    <text evidence="1">The sequence shown here is derived from an EMBL/GenBank/DDBJ whole genome shotgun (WGS) entry which is preliminary data.</text>
</comment>
<reference evidence="1" key="1">
    <citation type="journal article" date="2014" name="Front. Microbiol.">
        <title>High frequency of phylogenetically diverse reductive dehalogenase-homologous genes in deep subseafloor sedimentary metagenomes.</title>
        <authorList>
            <person name="Kawai M."/>
            <person name="Futagami T."/>
            <person name="Toyoda A."/>
            <person name="Takaki Y."/>
            <person name="Nishi S."/>
            <person name="Hori S."/>
            <person name="Arai W."/>
            <person name="Tsubouchi T."/>
            <person name="Morono Y."/>
            <person name="Uchiyama I."/>
            <person name="Ito T."/>
            <person name="Fujiyama A."/>
            <person name="Inagaki F."/>
            <person name="Takami H."/>
        </authorList>
    </citation>
    <scope>NUCLEOTIDE SEQUENCE</scope>
    <source>
        <strain evidence="1">Expedition CK06-06</strain>
    </source>
</reference>
<proteinExistence type="predicted"/>
<accession>X1DHL2</accession>
<dbReference type="SUPFAM" id="SSF75169">
    <property type="entry name" value="DsrEFH-like"/>
    <property type="match status" value="1"/>
</dbReference>
<gene>
    <name evidence="1" type="ORF">S01H4_61062</name>
</gene>
<dbReference type="AlphaFoldDB" id="X1DHL2"/>
<evidence type="ECO:0000313" key="1">
    <source>
        <dbReference type="EMBL" id="GAH07790.1"/>
    </source>
</evidence>
<protein>
    <submittedName>
        <fullName evidence="1">Uncharacterized protein</fullName>
    </submittedName>
</protein>
<dbReference type="EMBL" id="BART01036126">
    <property type="protein sequence ID" value="GAH07790.1"/>
    <property type="molecule type" value="Genomic_DNA"/>
</dbReference>
<organism evidence="1">
    <name type="scientific">marine sediment metagenome</name>
    <dbReference type="NCBI Taxonomy" id="412755"/>
    <lineage>
        <taxon>unclassified sequences</taxon>
        <taxon>metagenomes</taxon>
        <taxon>ecological metagenomes</taxon>
    </lineage>
</organism>
<feature type="non-terminal residue" evidence="1">
    <location>
        <position position="1"/>
    </location>
</feature>
<dbReference type="Pfam" id="PF02635">
    <property type="entry name" value="DsrE"/>
    <property type="match status" value="1"/>
</dbReference>
<name>X1DHL2_9ZZZZ</name>
<dbReference type="PANTHER" id="PTHR34874">
    <property type="entry name" value="PROTEIN YCHN"/>
    <property type="match status" value="1"/>
</dbReference>
<dbReference type="InterPro" id="IPR003787">
    <property type="entry name" value="Sulphur_relay_DsrE/F-like"/>
</dbReference>
<dbReference type="GO" id="GO:0005829">
    <property type="term" value="C:cytosol"/>
    <property type="evidence" value="ECO:0007669"/>
    <property type="project" value="TreeGrafter"/>
</dbReference>